<gene>
    <name evidence="2" type="ORF">CLOHIR_00964</name>
</gene>
<feature type="transmembrane region" description="Helical" evidence="1">
    <location>
        <begin position="69"/>
        <end position="97"/>
    </location>
</feature>
<name>B6FYL1_PEPHT</name>
<feature type="transmembrane region" description="Helical" evidence="1">
    <location>
        <begin position="185"/>
        <end position="215"/>
    </location>
</feature>
<dbReference type="OrthoDB" id="1744750at2"/>
<feature type="transmembrane region" description="Helical" evidence="1">
    <location>
        <begin position="227"/>
        <end position="249"/>
    </location>
</feature>
<dbReference type="AlphaFoldDB" id="B6FYL1"/>
<dbReference type="EMBL" id="ABWP01000044">
    <property type="protein sequence ID" value="EEA85367.1"/>
    <property type="molecule type" value="Genomic_DNA"/>
</dbReference>
<keyword evidence="3" id="KW-1185">Reference proteome</keyword>
<keyword evidence="1" id="KW-0472">Membrane</keyword>
<dbReference type="RefSeq" id="WP_006439882.1">
    <property type="nucleotide sequence ID" value="NZ_DS995356.1"/>
</dbReference>
<evidence type="ECO:0008006" key="4">
    <source>
        <dbReference type="Google" id="ProtNLM"/>
    </source>
</evidence>
<protein>
    <recommendedName>
        <fullName evidence="4">Polysaccharide polymerase</fullName>
    </recommendedName>
</protein>
<dbReference type="HOGENOM" id="CLU_707330_0_0_9"/>
<evidence type="ECO:0000256" key="1">
    <source>
        <dbReference type="SAM" id="Phobius"/>
    </source>
</evidence>
<proteinExistence type="predicted"/>
<keyword evidence="1" id="KW-1133">Transmembrane helix</keyword>
<organism evidence="2 3">
    <name type="scientific">Peptacetobacter hiranonis (strain DSM 13275 / JCM 10541 / KCTC 15199 / TO-931)</name>
    <name type="common">Clostridium hiranonis</name>
    <dbReference type="NCBI Taxonomy" id="500633"/>
    <lineage>
        <taxon>Bacteria</taxon>
        <taxon>Bacillati</taxon>
        <taxon>Bacillota</taxon>
        <taxon>Clostridia</taxon>
        <taxon>Peptostreptococcales</taxon>
        <taxon>Peptostreptococcaceae</taxon>
        <taxon>Peptacetobacter</taxon>
    </lineage>
</organism>
<reference evidence="2 3" key="1">
    <citation type="submission" date="2008-09" db="EMBL/GenBank/DDBJ databases">
        <authorList>
            <person name="Fulton L."/>
            <person name="Clifton S."/>
            <person name="Fulton B."/>
            <person name="Xu J."/>
            <person name="Minx P."/>
            <person name="Pepin K.H."/>
            <person name="Johnson M."/>
            <person name="Thiruvilangam P."/>
            <person name="Bhonagiri V."/>
            <person name="Nash W.E."/>
            <person name="Mardis E.R."/>
            <person name="Wilson R.K."/>
        </authorList>
    </citation>
    <scope>NUCLEOTIDE SEQUENCE [LARGE SCALE GENOMIC DNA]</scope>
    <source>
        <strain evidence="2 3">DSM 13275</strain>
    </source>
</reference>
<dbReference type="eggNOG" id="ENOG5033Q7Z">
    <property type="taxonomic scope" value="Bacteria"/>
</dbReference>
<comment type="caution">
    <text evidence="2">The sequence shown here is derived from an EMBL/GenBank/DDBJ whole genome shotgun (WGS) entry which is preliminary data.</text>
</comment>
<feature type="transmembrane region" description="Helical" evidence="1">
    <location>
        <begin position="298"/>
        <end position="318"/>
    </location>
</feature>
<sequence length="390" mass="45151">MDILKRKNNNLDKILFSFTLFVILLRRYMIFNLEPTAFVNKSTSLLFYGSIALLMFQFILIKKHNITEIAIFLAACGLYVFTREGAILVLILLAITIKDIDDKYVVKNYLIINALFIIAFILIGNFLPDLIKISDTHYRFKDGIYIVRNCFGLHNPNLVFFYSIGVYAAYIFLRFDKYNMVDRAILLFVTLFIYKITMSRTGLLTMIAALFLVDILKYLDLKKYKKISFLVKISPILLLIMSVGIGLLFSKNELFNSVLASRPKFWNIYLTQEGNFLSLFGNVYSAEIKQANPLDNSYVYLTVMLGLVSVVFFMFLLYKGLDILIKKNENKYIAVIAMFLVYSFAENILFEAGFNFGIVFLIKYIILDDTLKNKFRRRKDASVANNAYIK</sequence>
<feature type="transmembrane region" description="Helical" evidence="1">
    <location>
        <begin position="45"/>
        <end position="62"/>
    </location>
</feature>
<feature type="transmembrane region" description="Helical" evidence="1">
    <location>
        <begin position="152"/>
        <end position="173"/>
    </location>
</feature>
<keyword evidence="1" id="KW-0812">Transmembrane</keyword>
<evidence type="ECO:0000313" key="2">
    <source>
        <dbReference type="EMBL" id="EEA85367.1"/>
    </source>
</evidence>
<dbReference type="Proteomes" id="UP000003178">
    <property type="component" value="Unassembled WGS sequence"/>
</dbReference>
<reference evidence="2 3" key="2">
    <citation type="submission" date="2008-10" db="EMBL/GenBank/DDBJ databases">
        <title>Draft genome sequence of Clostridium hiranonis (DSM 13275).</title>
        <authorList>
            <person name="Sudarsanam P."/>
            <person name="Ley R."/>
            <person name="Guruge J."/>
            <person name="Turnbaugh P.J."/>
            <person name="Mahowald M."/>
            <person name="Liep D."/>
            <person name="Gordon J."/>
        </authorList>
    </citation>
    <scope>NUCLEOTIDE SEQUENCE [LARGE SCALE GENOMIC DNA]</scope>
    <source>
        <strain evidence="2 3">DSM 13275</strain>
    </source>
</reference>
<feature type="transmembrane region" description="Helical" evidence="1">
    <location>
        <begin position="354"/>
        <end position="371"/>
    </location>
</feature>
<feature type="transmembrane region" description="Helical" evidence="1">
    <location>
        <begin position="109"/>
        <end position="131"/>
    </location>
</feature>
<dbReference type="STRING" id="500633.CLOHIR_00964"/>
<accession>B6FYL1</accession>
<evidence type="ECO:0000313" key="3">
    <source>
        <dbReference type="Proteomes" id="UP000003178"/>
    </source>
</evidence>